<dbReference type="PANTHER" id="PTHR43798:SF33">
    <property type="entry name" value="HYDROLASE, PUTATIVE (AFU_ORTHOLOGUE AFUA_2G14860)-RELATED"/>
    <property type="match status" value="1"/>
</dbReference>
<dbReference type="Gene3D" id="3.40.50.1820">
    <property type="entry name" value="alpha/beta hydrolase"/>
    <property type="match status" value="1"/>
</dbReference>
<dbReference type="PANTHER" id="PTHR43798">
    <property type="entry name" value="MONOACYLGLYCEROL LIPASE"/>
    <property type="match status" value="1"/>
</dbReference>
<dbReference type="GO" id="GO:0016020">
    <property type="term" value="C:membrane"/>
    <property type="evidence" value="ECO:0007669"/>
    <property type="project" value="TreeGrafter"/>
</dbReference>
<sequence>MKGKERTFLLEDGVKNTIEQWGSSGPVLLCVHGMTSSRRGWERLAGRFSSTHRVFAYDQRGHGDLAGVTGPMTLEQSVRDLEAAVRTIGEPVDILLGHSWGGSVALLGGPRIAARSVVALDPVIRVVPGTFGPDYVADLRELLALEGETRKDGILAMYADLDPLDREAKVHALSKMSIRAIEGIGEENGVEAGKWDLRKRLSGYEIPLLILVSGEDSVISPGDREWLGRQGPGVTVRTIDGAGHNIHRSHLDRVVEEIRGFGKTVFQD</sequence>
<evidence type="ECO:0000259" key="1">
    <source>
        <dbReference type="Pfam" id="PF12697"/>
    </source>
</evidence>
<accession>A0A7C3LT56</accession>
<dbReference type="EMBL" id="DTMM01000168">
    <property type="protein sequence ID" value="HFT93882.1"/>
    <property type="molecule type" value="Genomic_DNA"/>
</dbReference>
<dbReference type="InterPro" id="IPR029058">
    <property type="entry name" value="AB_hydrolase_fold"/>
</dbReference>
<dbReference type="GO" id="GO:0016787">
    <property type="term" value="F:hydrolase activity"/>
    <property type="evidence" value="ECO:0007669"/>
    <property type="project" value="UniProtKB-KW"/>
</dbReference>
<organism evidence="2">
    <name type="scientific">Leptospirillum ferriphilum</name>
    <dbReference type="NCBI Taxonomy" id="178606"/>
    <lineage>
        <taxon>Bacteria</taxon>
        <taxon>Pseudomonadati</taxon>
        <taxon>Nitrospirota</taxon>
        <taxon>Nitrospiria</taxon>
        <taxon>Nitrospirales</taxon>
        <taxon>Nitrospiraceae</taxon>
        <taxon>Leptospirillum</taxon>
    </lineage>
</organism>
<name>A0A7C3LT56_9BACT</name>
<gene>
    <name evidence="2" type="ORF">ENX03_08120</name>
</gene>
<dbReference type="InterPro" id="IPR050266">
    <property type="entry name" value="AB_hydrolase_sf"/>
</dbReference>
<protein>
    <submittedName>
        <fullName evidence="2">Alpha/beta hydrolase</fullName>
    </submittedName>
</protein>
<dbReference type="AlphaFoldDB" id="A0A7C3LT56"/>
<comment type="caution">
    <text evidence="2">The sequence shown here is derived from an EMBL/GenBank/DDBJ whole genome shotgun (WGS) entry which is preliminary data.</text>
</comment>
<reference evidence="2" key="1">
    <citation type="journal article" date="2020" name="mSystems">
        <title>Genome- and Community-Level Interaction Insights into Carbon Utilization and Element Cycling Functions of Hydrothermarchaeota in Hydrothermal Sediment.</title>
        <authorList>
            <person name="Zhou Z."/>
            <person name="Liu Y."/>
            <person name="Xu W."/>
            <person name="Pan J."/>
            <person name="Luo Z.H."/>
            <person name="Li M."/>
        </authorList>
    </citation>
    <scope>NUCLEOTIDE SEQUENCE [LARGE SCALE GENOMIC DNA]</scope>
    <source>
        <strain evidence="2">SpSt-902</strain>
    </source>
</reference>
<dbReference type="Pfam" id="PF12697">
    <property type="entry name" value="Abhydrolase_6"/>
    <property type="match status" value="1"/>
</dbReference>
<dbReference type="InterPro" id="IPR000073">
    <property type="entry name" value="AB_hydrolase_1"/>
</dbReference>
<evidence type="ECO:0000313" key="2">
    <source>
        <dbReference type="EMBL" id="HFT93882.1"/>
    </source>
</evidence>
<keyword evidence="2" id="KW-0378">Hydrolase</keyword>
<dbReference type="SUPFAM" id="SSF53474">
    <property type="entry name" value="alpha/beta-Hydrolases"/>
    <property type="match status" value="1"/>
</dbReference>
<feature type="domain" description="AB hydrolase-1" evidence="1">
    <location>
        <begin position="28"/>
        <end position="256"/>
    </location>
</feature>
<proteinExistence type="predicted"/>